<comment type="caution">
    <text evidence="1">The sequence shown here is derived from an EMBL/GenBank/DDBJ whole genome shotgun (WGS) entry which is preliminary data.</text>
</comment>
<evidence type="ECO:0000313" key="1">
    <source>
        <dbReference type="EMBL" id="OXU18413.1"/>
    </source>
</evidence>
<name>A0A232EJ80_9HYME</name>
<protein>
    <recommendedName>
        <fullName evidence="3">Reverse transcriptase domain-containing protein</fullName>
    </recommendedName>
</protein>
<keyword evidence="2" id="KW-1185">Reference proteome</keyword>
<dbReference type="Gene3D" id="3.10.10.10">
    <property type="entry name" value="HIV Type 1 Reverse Transcriptase, subunit A, domain 1"/>
    <property type="match status" value="1"/>
</dbReference>
<reference evidence="1 2" key="1">
    <citation type="journal article" date="2017" name="Curr. Biol.">
        <title>The Evolution of Venom by Co-option of Single-Copy Genes.</title>
        <authorList>
            <person name="Martinson E.O."/>
            <person name="Mrinalini"/>
            <person name="Kelkar Y.D."/>
            <person name="Chang C.H."/>
            <person name="Werren J.H."/>
        </authorList>
    </citation>
    <scope>NUCLEOTIDE SEQUENCE [LARGE SCALE GENOMIC DNA]</scope>
    <source>
        <strain evidence="1 2">Alberta</strain>
        <tissue evidence="1">Whole body</tissue>
    </source>
</reference>
<gene>
    <name evidence="1" type="ORF">TSAR_015097</name>
</gene>
<dbReference type="STRING" id="543379.A0A232EJ80"/>
<evidence type="ECO:0008006" key="3">
    <source>
        <dbReference type="Google" id="ProtNLM"/>
    </source>
</evidence>
<evidence type="ECO:0000313" key="2">
    <source>
        <dbReference type="Proteomes" id="UP000215335"/>
    </source>
</evidence>
<dbReference type="AlphaFoldDB" id="A0A232EJ80"/>
<sequence length="538" mass="61696">MKLESPVFSKTTWEPPMRFLSKFQREYRIIVLNSLSTKHLDSRPQASENPYKMKSEESKILANIFDNATRTTIYNCLLGAILNTGITKGRCNQQKANTCSNYIIKLPFWLILRVNQTRTQGTIDVETLLHSSIIIKKQMRASVLIGDFHVDINFMIIPELIRPCILGIDFQEQYNCGVNVGEVFLKLDPARNDLVKIPFLIQKASISDRIAHAKFCANLCQGSDNYADLTDNSETDFTNTEINQKLEPVTGLNQDEQGDLSISLKSSHMFSKKNQEDFYLLDDTPFFKKSRLVEIQLIKALRDEIHRVECLSIIERSDIIYINSIVPVYKKDNSVRVCLAALDLNELIQSDYDGPDKIDQVFKRTREFSIMSSIDSTASYWQVALAEKSWKYTGFLLKMIGCLYRLIIAPIWVIQGRFFEDAQMKEMRFLGYILPPEGIKPNEEKVQGIYNYPVPQNVKQLKGFHGILNFSSKFTSSLLKLLSIIWALERFRTYLLKSQNVAVDALSRICPKERSKISLDTFVGAVELGDDLRQQLNN</sequence>
<dbReference type="SUPFAM" id="SSF56672">
    <property type="entry name" value="DNA/RNA polymerases"/>
    <property type="match status" value="1"/>
</dbReference>
<dbReference type="InterPro" id="IPR043128">
    <property type="entry name" value="Rev_trsase/Diguanyl_cyclase"/>
</dbReference>
<proteinExistence type="predicted"/>
<dbReference type="Proteomes" id="UP000215335">
    <property type="component" value="Unassembled WGS sequence"/>
</dbReference>
<dbReference type="EMBL" id="NNAY01004072">
    <property type="protein sequence ID" value="OXU18413.1"/>
    <property type="molecule type" value="Genomic_DNA"/>
</dbReference>
<dbReference type="InterPro" id="IPR043502">
    <property type="entry name" value="DNA/RNA_pol_sf"/>
</dbReference>
<dbReference type="PANTHER" id="PTHR37984:SF5">
    <property type="entry name" value="PROTEIN NYNRIN-LIKE"/>
    <property type="match status" value="1"/>
</dbReference>
<accession>A0A232EJ80</accession>
<organism evidence="1 2">
    <name type="scientific">Trichomalopsis sarcophagae</name>
    <dbReference type="NCBI Taxonomy" id="543379"/>
    <lineage>
        <taxon>Eukaryota</taxon>
        <taxon>Metazoa</taxon>
        <taxon>Ecdysozoa</taxon>
        <taxon>Arthropoda</taxon>
        <taxon>Hexapoda</taxon>
        <taxon>Insecta</taxon>
        <taxon>Pterygota</taxon>
        <taxon>Neoptera</taxon>
        <taxon>Endopterygota</taxon>
        <taxon>Hymenoptera</taxon>
        <taxon>Apocrita</taxon>
        <taxon>Proctotrupomorpha</taxon>
        <taxon>Chalcidoidea</taxon>
        <taxon>Pteromalidae</taxon>
        <taxon>Pteromalinae</taxon>
        <taxon>Trichomalopsis</taxon>
    </lineage>
</organism>
<dbReference type="InterPro" id="IPR050951">
    <property type="entry name" value="Retrovirus_Pol_polyprotein"/>
</dbReference>
<dbReference type="PANTHER" id="PTHR37984">
    <property type="entry name" value="PROTEIN CBG26694"/>
    <property type="match status" value="1"/>
</dbReference>
<dbReference type="Gene3D" id="3.30.70.270">
    <property type="match status" value="1"/>
</dbReference>
<dbReference type="OrthoDB" id="7698341at2759"/>
<dbReference type="GO" id="GO:0071897">
    <property type="term" value="P:DNA biosynthetic process"/>
    <property type="evidence" value="ECO:0007669"/>
    <property type="project" value="UniProtKB-ARBA"/>
</dbReference>